<evidence type="ECO:0000313" key="4">
    <source>
        <dbReference type="Proteomes" id="UP001150238"/>
    </source>
</evidence>
<gene>
    <name evidence="3" type="ORF">C8J55DRAFT_561730</name>
</gene>
<evidence type="ECO:0000256" key="2">
    <source>
        <dbReference type="SAM" id="MobiDB-lite"/>
    </source>
</evidence>
<dbReference type="EMBL" id="JANVFS010000020">
    <property type="protein sequence ID" value="KAJ4476314.1"/>
    <property type="molecule type" value="Genomic_DNA"/>
</dbReference>
<reference evidence="3" key="2">
    <citation type="journal article" date="2023" name="Proc. Natl. Acad. Sci. U.S.A.">
        <title>A global phylogenomic analysis of the shiitake genus Lentinula.</title>
        <authorList>
            <person name="Sierra-Patev S."/>
            <person name="Min B."/>
            <person name="Naranjo-Ortiz M."/>
            <person name="Looney B."/>
            <person name="Konkel Z."/>
            <person name="Slot J.C."/>
            <person name="Sakamoto Y."/>
            <person name="Steenwyk J.L."/>
            <person name="Rokas A."/>
            <person name="Carro J."/>
            <person name="Camarero S."/>
            <person name="Ferreira P."/>
            <person name="Molpeceres G."/>
            <person name="Ruiz-Duenas F.J."/>
            <person name="Serrano A."/>
            <person name="Henrissat B."/>
            <person name="Drula E."/>
            <person name="Hughes K.W."/>
            <person name="Mata J.L."/>
            <person name="Ishikawa N.K."/>
            <person name="Vargas-Isla R."/>
            <person name="Ushijima S."/>
            <person name="Smith C.A."/>
            <person name="Donoghue J."/>
            <person name="Ahrendt S."/>
            <person name="Andreopoulos W."/>
            <person name="He G."/>
            <person name="LaButti K."/>
            <person name="Lipzen A."/>
            <person name="Ng V."/>
            <person name="Riley R."/>
            <person name="Sandor L."/>
            <person name="Barry K."/>
            <person name="Martinez A.T."/>
            <person name="Xiao Y."/>
            <person name="Gibbons J.G."/>
            <person name="Terashima K."/>
            <person name="Grigoriev I.V."/>
            <person name="Hibbett D."/>
        </authorList>
    </citation>
    <scope>NUCLEOTIDE SEQUENCE</scope>
    <source>
        <strain evidence="3">Sp2 HRB7682 ss15</strain>
    </source>
</reference>
<proteinExistence type="predicted"/>
<protein>
    <submittedName>
        <fullName evidence="3">Uncharacterized protein</fullName>
    </submittedName>
</protein>
<evidence type="ECO:0000313" key="3">
    <source>
        <dbReference type="EMBL" id="KAJ4476314.1"/>
    </source>
</evidence>
<organism evidence="3 4">
    <name type="scientific">Lentinula lateritia</name>
    <dbReference type="NCBI Taxonomy" id="40482"/>
    <lineage>
        <taxon>Eukaryota</taxon>
        <taxon>Fungi</taxon>
        <taxon>Dikarya</taxon>
        <taxon>Basidiomycota</taxon>
        <taxon>Agaricomycotina</taxon>
        <taxon>Agaricomycetes</taxon>
        <taxon>Agaricomycetidae</taxon>
        <taxon>Agaricales</taxon>
        <taxon>Marasmiineae</taxon>
        <taxon>Omphalotaceae</taxon>
        <taxon>Lentinula</taxon>
    </lineage>
</organism>
<sequence>MDSDSNSDLNPNETLVNDTTSSHGDVLMAATGSIEQAKRRAQQLTDDIGTDYVLLTPHEYGALAKKMFTAGVRQAENCAQSKIQQLEAIQDELESLKQRYNELDDEFTELTLRSLMEPRDQHRPQEVVQEVIKKIKEENYGDDGELVNARTSISQRVFWTWLQL</sequence>
<name>A0A9W9A8D8_9AGAR</name>
<keyword evidence="1" id="KW-0175">Coiled coil</keyword>
<evidence type="ECO:0000256" key="1">
    <source>
        <dbReference type="SAM" id="Coils"/>
    </source>
</evidence>
<dbReference type="Proteomes" id="UP001150238">
    <property type="component" value="Unassembled WGS sequence"/>
</dbReference>
<dbReference type="AlphaFoldDB" id="A0A9W9A8D8"/>
<comment type="caution">
    <text evidence="3">The sequence shown here is derived from an EMBL/GenBank/DDBJ whole genome shotgun (WGS) entry which is preliminary data.</text>
</comment>
<reference evidence="3" key="1">
    <citation type="submission" date="2022-08" db="EMBL/GenBank/DDBJ databases">
        <authorList>
            <consortium name="DOE Joint Genome Institute"/>
            <person name="Min B."/>
            <person name="Riley R."/>
            <person name="Sierra-Patev S."/>
            <person name="Naranjo-Ortiz M."/>
            <person name="Looney B."/>
            <person name="Konkel Z."/>
            <person name="Slot J.C."/>
            <person name="Sakamoto Y."/>
            <person name="Steenwyk J.L."/>
            <person name="Rokas A."/>
            <person name="Carro J."/>
            <person name="Camarero S."/>
            <person name="Ferreira P."/>
            <person name="Molpeceres G."/>
            <person name="Ruiz-Duenas F.J."/>
            <person name="Serrano A."/>
            <person name="Henrissat B."/>
            <person name="Drula E."/>
            <person name="Hughes K.W."/>
            <person name="Mata J.L."/>
            <person name="Ishikawa N.K."/>
            <person name="Vargas-Isla R."/>
            <person name="Ushijima S."/>
            <person name="Smith C.A."/>
            <person name="Ahrendt S."/>
            <person name="Andreopoulos W."/>
            <person name="He G."/>
            <person name="Labutti K."/>
            <person name="Lipzen A."/>
            <person name="Ng V."/>
            <person name="Sandor L."/>
            <person name="Barry K."/>
            <person name="Martinez A.T."/>
            <person name="Xiao Y."/>
            <person name="Gibbons J.G."/>
            <person name="Terashima K."/>
            <person name="Hibbett D.S."/>
            <person name="Grigoriev I.V."/>
        </authorList>
    </citation>
    <scope>NUCLEOTIDE SEQUENCE</scope>
    <source>
        <strain evidence="3">Sp2 HRB7682 ss15</strain>
    </source>
</reference>
<feature type="region of interest" description="Disordered" evidence="2">
    <location>
        <begin position="1"/>
        <end position="23"/>
    </location>
</feature>
<feature type="coiled-coil region" evidence="1">
    <location>
        <begin position="72"/>
        <end position="113"/>
    </location>
</feature>
<accession>A0A9W9A8D8</accession>